<keyword evidence="2 5" id="KW-0812">Transmembrane</keyword>
<evidence type="ECO:0000256" key="2">
    <source>
        <dbReference type="ARBA" id="ARBA00022692"/>
    </source>
</evidence>
<sequence>YAVLTYFFLPLFMLQPIMFATLLASNSFIGEKEHKTLEGLLYTPLSPKVLILGKALGCALPSLALSTLSSLAYTLVVNTLGWGYFGHLILPNLTWILVILVISPLLVFLSILLIIGSSQYLKNSKSAQGVSMIIVMPIIGILLSQSTGVLILGVFETVVFITVLVLLVMVTFLVLMKIFNFEKFILNN</sequence>
<reference evidence="7" key="1">
    <citation type="submission" date="2020-04" db="EMBL/GenBank/DDBJ databases">
        <title>Deep metagenomics examines the oral microbiome during advanced dental caries in children, revealing novel taxa and co-occurrences with host molecules.</title>
        <authorList>
            <person name="Baker J.L."/>
            <person name="Morton J.T."/>
            <person name="Dinis M."/>
            <person name="Alvarez R."/>
            <person name="Tran N.C."/>
            <person name="Knight R."/>
            <person name="Edlund A."/>
        </authorList>
    </citation>
    <scope>NUCLEOTIDE SEQUENCE</scope>
    <source>
        <strain evidence="7">JCVI_23_bin.16</strain>
    </source>
</reference>
<feature type="transmembrane region" description="Helical" evidence="5">
    <location>
        <begin position="150"/>
        <end position="175"/>
    </location>
</feature>
<dbReference type="EMBL" id="JABZFV010000243">
    <property type="protein sequence ID" value="MBF0935468.1"/>
    <property type="molecule type" value="Genomic_DNA"/>
</dbReference>
<keyword evidence="4 5" id="KW-0472">Membrane</keyword>
<dbReference type="Proteomes" id="UP000757900">
    <property type="component" value="Unassembled WGS sequence"/>
</dbReference>
<evidence type="ECO:0000256" key="5">
    <source>
        <dbReference type="SAM" id="Phobius"/>
    </source>
</evidence>
<evidence type="ECO:0000313" key="7">
    <source>
        <dbReference type="EMBL" id="MBF0935468.1"/>
    </source>
</evidence>
<dbReference type="PANTHER" id="PTHR43471">
    <property type="entry name" value="ABC TRANSPORTER PERMEASE"/>
    <property type="match status" value="1"/>
</dbReference>
<keyword evidence="3 5" id="KW-1133">Transmembrane helix</keyword>
<dbReference type="GO" id="GO:0140359">
    <property type="term" value="F:ABC-type transporter activity"/>
    <property type="evidence" value="ECO:0007669"/>
    <property type="project" value="InterPro"/>
</dbReference>
<evidence type="ECO:0000256" key="4">
    <source>
        <dbReference type="ARBA" id="ARBA00023136"/>
    </source>
</evidence>
<comment type="subcellular location">
    <subcellularLocation>
        <location evidence="1">Membrane</location>
        <topology evidence="1">Multi-pass membrane protein</topology>
    </subcellularLocation>
</comment>
<feature type="transmembrane region" description="Helical" evidence="5">
    <location>
        <begin position="93"/>
        <end position="115"/>
    </location>
</feature>
<name>A0A929MRE4_ABIDE</name>
<gene>
    <name evidence="7" type="ORF">HXK00_07510</name>
</gene>
<accession>A0A929MRE4</accession>
<dbReference type="GO" id="GO:0016020">
    <property type="term" value="C:membrane"/>
    <property type="evidence" value="ECO:0007669"/>
    <property type="project" value="UniProtKB-SubCell"/>
</dbReference>
<dbReference type="AlphaFoldDB" id="A0A929MRE4"/>
<feature type="transmembrane region" description="Helical" evidence="5">
    <location>
        <begin position="6"/>
        <end position="29"/>
    </location>
</feature>
<comment type="caution">
    <text evidence="7">The sequence shown here is derived from an EMBL/GenBank/DDBJ whole genome shotgun (WGS) entry which is preliminary data.</text>
</comment>
<evidence type="ECO:0000256" key="1">
    <source>
        <dbReference type="ARBA" id="ARBA00004141"/>
    </source>
</evidence>
<evidence type="ECO:0000313" key="8">
    <source>
        <dbReference type="Proteomes" id="UP000757900"/>
    </source>
</evidence>
<evidence type="ECO:0000256" key="3">
    <source>
        <dbReference type="ARBA" id="ARBA00022989"/>
    </source>
</evidence>
<evidence type="ECO:0000259" key="6">
    <source>
        <dbReference type="Pfam" id="PF12698"/>
    </source>
</evidence>
<feature type="non-terminal residue" evidence="7">
    <location>
        <position position="1"/>
    </location>
</feature>
<protein>
    <submittedName>
        <fullName evidence="7">ABC transporter permease subunit</fullName>
    </submittedName>
</protein>
<feature type="transmembrane region" description="Helical" evidence="5">
    <location>
        <begin position="127"/>
        <end position="144"/>
    </location>
</feature>
<feature type="domain" description="ABC-2 type transporter transmembrane" evidence="6">
    <location>
        <begin position="5"/>
        <end position="142"/>
    </location>
</feature>
<dbReference type="Pfam" id="PF12698">
    <property type="entry name" value="ABC2_membrane_3"/>
    <property type="match status" value="1"/>
</dbReference>
<proteinExistence type="predicted"/>
<dbReference type="InterPro" id="IPR013525">
    <property type="entry name" value="ABC2_TM"/>
</dbReference>
<organism evidence="7 8">
    <name type="scientific">Abiotrophia defectiva</name>
    <name type="common">Streptococcus defectivus</name>
    <dbReference type="NCBI Taxonomy" id="46125"/>
    <lineage>
        <taxon>Bacteria</taxon>
        <taxon>Bacillati</taxon>
        <taxon>Bacillota</taxon>
        <taxon>Bacilli</taxon>
        <taxon>Lactobacillales</taxon>
        <taxon>Aerococcaceae</taxon>
        <taxon>Abiotrophia</taxon>
    </lineage>
</organism>